<gene>
    <name evidence="2" type="ORF">BDP81DRAFT_160213</name>
</gene>
<accession>A0AAI9ZXZ0</accession>
<evidence type="ECO:0000313" key="3">
    <source>
        <dbReference type="Proteomes" id="UP001243989"/>
    </source>
</evidence>
<reference evidence="2" key="1">
    <citation type="submission" date="2021-06" db="EMBL/GenBank/DDBJ databases">
        <title>Comparative genomics, transcriptomics and evolutionary studies reveal genomic signatures of adaptation to plant cell wall in hemibiotrophic fungi.</title>
        <authorList>
            <consortium name="DOE Joint Genome Institute"/>
            <person name="Baroncelli R."/>
            <person name="Diaz J.F."/>
            <person name="Benocci T."/>
            <person name="Peng M."/>
            <person name="Battaglia E."/>
            <person name="Haridas S."/>
            <person name="Andreopoulos W."/>
            <person name="Labutti K."/>
            <person name="Pangilinan J."/>
            <person name="Floch G.L."/>
            <person name="Makela M.R."/>
            <person name="Henrissat B."/>
            <person name="Grigoriev I.V."/>
            <person name="Crouch J.A."/>
            <person name="De Vries R.P."/>
            <person name="Sukno S.A."/>
            <person name="Thon M.R."/>
        </authorList>
    </citation>
    <scope>NUCLEOTIDE SEQUENCE</scope>
    <source>
        <strain evidence="2">CBS 102054</strain>
    </source>
</reference>
<keyword evidence="3" id="KW-1185">Reference proteome</keyword>
<sequence length="190" mass="21008">MQREETQLFVDSDPVSGDEASENTQSIVQSIDRRAGRYFASVCLFCSDTSSDSRNGSRTWTGHGFDSTLFSLWSCDREANPTDCQITACRPRKATSHLSAGTADCRVAEETWKKRGVWAWHAGLGRCLPVSLFLVEPTGIGRRTGLGETFIERAGLLAGKTELKHFQPWLSSAGSPIRCMPHASRSHSRR</sequence>
<evidence type="ECO:0000313" key="2">
    <source>
        <dbReference type="EMBL" id="KAK1640246.1"/>
    </source>
</evidence>
<proteinExistence type="predicted"/>
<dbReference type="GeneID" id="85466882"/>
<dbReference type="Proteomes" id="UP001243989">
    <property type="component" value="Unassembled WGS sequence"/>
</dbReference>
<comment type="caution">
    <text evidence="2">The sequence shown here is derived from an EMBL/GenBank/DDBJ whole genome shotgun (WGS) entry which is preliminary data.</text>
</comment>
<evidence type="ECO:0000256" key="1">
    <source>
        <dbReference type="SAM" id="MobiDB-lite"/>
    </source>
</evidence>
<dbReference type="AlphaFoldDB" id="A0AAI9ZXZ0"/>
<dbReference type="EMBL" id="JAHMHQ010000004">
    <property type="protein sequence ID" value="KAK1640246.1"/>
    <property type="molecule type" value="Genomic_DNA"/>
</dbReference>
<feature type="region of interest" description="Disordered" evidence="1">
    <location>
        <begin position="1"/>
        <end position="24"/>
    </location>
</feature>
<organism evidence="2 3">
    <name type="scientific">Colletotrichum phormii</name>
    <dbReference type="NCBI Taxonomy" id="359342"/>
    <lineage>
        <taxon>Eukaryota</taxon>
        <taxon>Fungi</taxon>
        <taxon>Dikarya</taxon>
        <taxon>Ascomycota</taxon>
        <taxon>Pezizomycotina</taxon>
        <taxon>Sordariomycetes</taxon>
        <taxon>Hypocreomycetidae</taxon>
        <taxon>Glomerellales</taxon>
        <taxon>Glomerellaceae</taxon>
        <taxon>Colletotrichum</taxon>
        <taxon>Colletotrichum acutatum species complex</taxon>
    </lineage>
</organism>
<protein>
    <submittedName>
        <fullName evidence="2">Uncharacterized protein</fullName>
    </submittedName>
</protein>
<name>A0AAI9ZXZ0_9PEZI</name>
<dbReference type="RefSeq" id="XP_060448853.1">
    <property type="nucleotide sequence ID" value="XM_060582020.1"/>
</dbReference>